<dbReference type="RefSeq" id="WP_014270183.1">
    <property type="nucleotide sequence ID" value="NC_016633.1"/>
</dbReference>
<gene>
    <name evidence="9" type="ordered locus">SpiGrapes_1525</name>
</gene>
<dbReference type="Proteomes" id="UP000005632">
    <property type="component" value="Chromosome"/>
</dbReference>
<dbReference type="HOGENOM" id="CLU_028880_0_0_12"/>
<dbReference type="CDD" id="cd06579">
    <property type="entry name" value="TM_PBP1_transp_AraH_like"/>
    <property type="match status" value="1"/>
</dbReference>
<keyword evidence="7 8" id="KW-0472">Membrane</keyword>
<keyword evidence="4" id="KW-0997">Cell inner membrane</keyword>
<evidence type="ECO:0000256" key="5">
    <source>
        <dbReference type="ARBA" id="ARBA00022692"/>
    </source>
</evidence>
<sequence>MKIKKDELTVLSMIMVAVLVVMGVFTGGSFFSLGNLQGMAFQLPELGILAFSMMVVLITGGINLSIIASANMTGITTALILKNFEGSTPSLVLFSAIFAGLAVAALVGLFNGFLIAYIGITPILATLGTMTLLNGIAIVVTKGYVISGFPDSVLFLGNGTVFGIPFPLLIFALMAMLLSMFLNKTKTGFCLYMIGSNDAVTRFSGIDNAKVLMKAYLVSGIYSGVAALVMISRFNSAKSGYGNSYLLVSILACVLGGVSSAGGFGRVLGVVLSLITLQMLSSGFNLLRVNSFLTTAIWGFVMILVMVINYLIDHRKRGYVK</sequence>
<evidence type="ECO:0000256" key="7">
    <source>
        <dbReference type="ARBA" id="ARBA00023136"/>
    </source>
</evidence>
<feature type="transmembrane region" description="Helical" evidence="8">
    <location>
        <begin position="292"/>
        <end position="312"/>
    </location>
</feature>
<name>G8QVP3_SPHPG</name>
<feature type="transmembrane region" description="Helical" evidence="8">
    <location>
        <begin position="246"/>
        <end position="272"/>
    </location>
</feature>
<dbReference type="eggNOG" id="COG1172">
    <property type="taxonomic scope" value="Bacteria"/>
</dbReference>
<feature type="transmembrane region" description="Helical" evidence="8">
    <location>
        <begin position="91"/>
        <end position="110"/>
    </location>
</feature>
<dbReference type="PANTHER" id="PTHR32196">
    <property type="entry name" value="ABC TRANSPORTER PERMEASE PROTEIN YPHD-RELATED-RELATED"/>
    <property type="match status" value="1"/>
</dbReference>
<feature type="transmembrane region" description="Helical" evidence="8">
    <location>
        <begin position="116"/>
        <end position="141"/>
    </location>
</feature>
<evidence type="ECO:0000256" key="1">
    <source>
        <dbReference type="ARBA" id="ARBA00004651"/>
    </source>
</evidence>
<evidence type="ECO:0000256" key="8">
    <source>
        <dbReference type="SAM" id="Phobius"/>
    </source>
</evidence>
<keyword evidence="3" id="KW-1003">Cell membrane</keyword>
<feature type="transmembrane region" description="Helical" evidence="8">
    <location>
        <begin position="46"/>
        <end position="70"/>
    </location>
</feature>
<organism evidence="9 10">
    <name type="scientific">Sphaerochaeta pleomorpha (strain ATCC BAA-1885 / DSM 22778 / Grapes)</name>
    <dbReference type="NCBI Taxonomy" id="158190"/>
    <lineage>
        <taxon>Bacteria</taxon>
        <taxon>Pseudomonadati</taxon>
        <taxon>Spirochaetota</taxon>
        <taxon>Spirochaetia</taxon>
        <taxon>Spirochaetales</taxon>
        <taxon>Sphaerochaetaceae</taxon>
        <taxon>Sphaerochaeta</taxon>
    </lineage>
</organism>
<protein>
    <submittedName>
        <fullName evidence="9">Permease component of ribose/xylose/arabinose/galactoside ABC-type transporters</fullName>
    </submittedName>
</protein>
<reference evidence="9 10" key="1">
    <citation type="submission" date="2011-11" db="EMBL/GenBank/DDBJ databases">
        <title>Complete sequence of Spirochaeta sp. grapes.</title>
        <authorList>
            <consortium name="US DOE Joint Genome Institute"/>
            <person name="Lucas S."/>
            <person name="Han J."/>
            <person name="Lapidus A."/>
            <person name="Cheng J.-F."/>
            <person name="Goodwin L."/>
            <person name="Pitluck S."/>
            <person name="Peters L."/>
            <person name="Ovchinnikova G."/>
            <person name="Munk A.C."/>
            <person name="Detter J.C."/>
            <person name="Han C."/>
            <person name="Tapia R."/>
            <person name="Land M."/>
            <person name="Hauser L."/>
            <person name="Kyrpides N."/>
            <person name="Ivanova N."/>
            <person name="Pagani I."/>
            <person name="Ritalahtilisa K."/>
            <person name="Loeffler F."/>
            <person name="Woyke T."/>
        </authorList>
    </citation>
    <scope>NUCLEOTIDE SEQUENCE [LARGE SCALE GENOMIC DNA]</scope>
    <source>
        <strain evidence="10">ATCC BAA-1885 / DSM 22778 / Grapes</strain>
    </source>
</reference>
<dbReference type="GO" id="GO:0005886">
    <property type="term" value="C:plasma membrane"/>
    <property type="evidence" value="ECO:0007669"/>
    <property type="project" value="UniProtKB-SubCell"/>
</dbReference>
<keyword evidence="5 8" id="KW-0812">Transmembrane</keyword>
<dbReference type="EMBL" id="CP003155">
    <property type="protein sequence ID" value="AEV29335.1"/>
    <property type="molecule type" value="Genomic_DNA"/>
</dbReference>
<dbReference type="InterPro" id="IPR001851">
    <property type="entry name" value="ABC_transp_permease"/>
</dbReference>
<dbReference type="AlphaFoldDB" id="G8QVP3"/>
<comment type="subcellular location">
    <subcellularLocation>
        <location evidence="1">Cell membrane</location>
        <topology evidence="1">Multi-pass membrane protein</topology>
    </subcellularLocation>
</comment>
<keyword evidence="10" id="KW-1185">Reference proteome</keyword>
<feature type="transmembrane region" description="Helical" evidence="8">
    <location>
        <begin position="215"/>
        <end position="234"/>
    </location>
</feature>
<keyword evidence="2" id="KW-0813">Transport</keyword>
<keyword evidence="6 8" id="KW-1133">Transmembrane helix</keyword>
<evidence type="ECO:0000256" key="4">
    <source>
        <dbReference type="ARBA" id="ARBA00022519"/>
    </source>
</evidence>
<evidence type="ECO:0000313" key="10">
    <source>
        <dbReference type="Proteomes" id="UP000005632"/>
    </source>
</evidence>
<accession>G8QVP3</accession>
<dbReference type="KEGG" id="sgp:SpiGrapes_1525"/>
<dbReference type="STRING" id="158190.SpiGrapes_1525"/>
<evidence type="ECO:0000313" key="9">
    <source>
        <dbReference type="EMBL" id="AEV29335.1"/>
    </source>
</evidence>
<evidence type="ECO:0000256" key="3">
    <source>
        <dbReference type="ARBA" id="ARBA00022475"/>
    </source>
</evidence>
<evidence type="ECO:0000256" key="2">
    <source>
        <dbReference type="ARBA" id="ARBA00022448"/>
    </source>
</evidence>
<feature type="transmembrane region" description="Helical" evidence="8">
    <location>
        <begin position="12"/>
        <end position="34"/>
    </location>
</feature>
<dbReference type="GO" id="GO:0022857">
    <property type="term" value="F:transmembrane transporter activity"/>
    <property type="evidence" value="ECO:0007669"/>
    <property type="project" value="InterPro"/>
</dbReference>
<feature type="transmembrane region" description="Helical" evidence="8">
    <location>
        <begin position="153"/>
        <end position="182"/>
    </location>
</feature>
<dbReference type="PANTHER" id="PTHR32196:SF21">
    <property type="entry name" value="ABC TRANSPORTER PERMEASE PROTEIN YPHD-RELATED"/>
    <property type="match status" value="1"/>
</dbReference>
<dbReference type="Pfam" id="PF02653">
    <property type="entry name" value="BPD_transp_2"/>
    <property type="match status" value="1"/>
</dbReference>
<proteinExistence type="predicted"/>
<evidence type="ECO:0000256" key="6">
    <source>
        <dbReference type="ARBA" id="ARBA00022989"/>
    </source>
</evidence>